<accession>A0AC34PZ93</accession>
<proteinExistence type="predicted"/>
<reference evidence="2" key="1">
    <citation type="submission" date="2022-11" db="UniProtKB">
        <authorList>
            <consortium name="WormBaseParasite"/>
        </authorList>
    </citation>
    <scope>IDENTIFICATION</scope>
</reference>
<name>A0AC34PZ93_9BILA</name>
<evidence type="ECO:0000313" key="2">
    <source>
        <dbReference type="WBParaSite" id="JU765_v2.g11445.t1"/>
    </source>
</evidence>
<sequence>MPVVGYCGLILIVISTICLLHTVMSAHLGTSTNNQRTTQDPKRRIEKDVVQVANDVVADLPPFADRLPQSSKPQVNLFEEYMSRGLYTCTSSYLDALGKLHALIAEVYEDYQACQKMMKTTTKTFSRTDIDALDDLLDEWEKEDAIKETEQLQNQQQNQQMNEKSSQHSNNLGSSSSTTEPRIPLP</sequence>
<organism evidence="1 2">
    <name type="scientific">Panagrolaimus sp. JU765</name>
    <dbReference type="NCBI Taxonomy" id="591449"/>
    <lineage>
        <taxon>Eukaryota</taxon>
        <taxon>Metazoa</taxon>
        <taxon>Ecdysozoa</taxon>
        <taxon>Nematoda</taxon>
        <taxon>Chromadorea</taxon>
        <taxon>Rhabditida</taxon>
        <taxon>Tylenchina</taxon>
        <taxon>Panagrolaimomorpha</taxon>
        <taxon>Panagrolaimoidea</taxon>
        <taxon>Panagrolaimidae</taxon>
        <taxon>Panagrolaimus</taxon>
    </lineage>
</organism>
<evidence type="ECO:0000313" key="1">
    <source>
        <dbReference type="Proteomes" id="UP000887576"/>
    </source>
</evidence>
<dbReference type="WBParaSite" id="JU765_v2.g11445.t1">
    <property type="protein sequence ID" value="JU765_v2.g11445.t1"/>
    <property type="gene ID" value="JU765_v2.g11445"/>
</dbReference>
<protein>
    <submittedName>
        <fullName evidence="2">Uncharacterized protein</fullName>
    </submittedName>
</protein>
<dbReference type="Proteomes" id="UP000887576">
    <property type="component" value="Unplaced"/>
</dbReference>